<keyword evidence="4" id="KW-1185">Reference proteome</keyword>
<dbReference type="PANTHER" id="PTHR36933">
    <property type="entry name" value="SLL0788 PROTEIN"/>
    <property type="match status" value="1"/>
</dbReference>
<dbReference type="SUPFAM" id="SSF75011">
    <property type="entry name" value="3-carboxy-cis,cis-mucoante lactonizing enzyme"/>
    <property type="match status" value="1"/>
</dbReference>
<dbReference type="PANTHER" id="PTHR36933:SF1">
    <property type="entry name" value="SLL0788 PROTEIN"/>
    <property type="match status" value="1"/>
</dbReference>
<dbReference type="KEGG" id="serj:SGUI_0730"/>
<accession>A0A1B1N9M5</accession>
<dbReference type="Proteomes" id="UP000092482">
    <property type="component" value="Chromosome"/>
</dbReference>
<dbReference type="Gene3D" id="1.20.1260.10">
    <property type="match status" value="1"/>
</dbReference>
<feature type="domain" description="DUF305" evidence="2">
    <location>
        <begin position="514"/>
        <end position="664"/>
    </location>
</feature>
<evidence type="ECO:0000313" key="3">
    <source>
        <dbReference type="EMBL" id="ANS78126.1"/>
    </source>
</evidence>
<feature type="signal peptide" evidence="1">
    <location>
        <begin position="1"/>
        <end position="35"/>
    </location>
</feature>
<dbReference type="Pfam" id="PF08309">
    <property type="entry name" value="LVIVD"/>
    <property type="match status" value="1"/>
</dbReference>
<dbReference type="InterPro" id="IPR013211">
    <property type="entry name" value="LVIVD"/>
</dbReference>
<dbReference type="OrthoDB" id="4300819at2"/>
<dbReference type="RefSeq" id="WP_066636501.1">
    <property type="nucleotide sequence ID" value="NZ_CP014989.1"/>
</dbReference>
<protein>
    <submittedName>
        <fullName evidence="3">Putative secreted protein</fullName>
    </submittedName>
</protein>
<organism evidence="3 4">
    <name type="scientific">Serinicoccus hydrothermalis</name>
    <dbReference type="NCBI Taxonomy" id="1758689"/>
    <lineage>
        <taxon>Bacteria</taxon>
        <taxon>Bacillati</taxon>
        <taxon>Actinomycetota</taxon>
        <taxon>Actinomycetes</taxon>
        <taxon>Micrococcales</taxon>
        <taxon>Ornithinimicrobiaceae</taxon>
        <taxon>Serinicoccus</taxon>
    </lineage>
</organism>
<evidence type="ECO:0000313" key="4">
    <source>
        <dbReference type="Proteomes" id="UP000092482"/>
    </source>
</evidence>
<reference evidence="3 4" key="1">
    <citation type="submission" date="2016-03" db="EMBL/GenBank/DDBJ databases">
        <title>Shallow-sea hydrothermal system.</title>
        <authorList>
            <person name="Tang K."/>
        </authorList>
    </citation>
    <scope>NUCLEOTIDE SEQUENCE [LARGE SCALE GENOMIC DNA]</scope>
    <source>
        <strain evidence="3 4">JLT9</strain>
    </source>
</reference>
<evidence type="ECO:0000259" key="2">
    <source>
        <dbReference type="Pfam" id="PF03713"/>
    </source>
</evidence>
<dbReference type="InterPro" id="IPR005183">
    <property type="entry name" value="DUF305_CopM-like"/>
</dbReference>
<dbReference type="AlphaFoldDB" id="A0A1B1N9M5"/>
<dbReference type="EMBL" id="CP014989">
    <property type="protein sequence ID" value="ANS78126.1"/>
    <property type="molecule type" value="Genomic_DNA"/>
</dbReference>
<evidence type="ECO:0000256" key="1">
    <source>
        <dbReference type="SAM" id="SignalP"/>
    </source>
</evidence>
<dbReference type="PATRIC" id="fig|1758689.4.peg.762"/>
<keyword evidence="1" id="KW-0732">Signal</keyword>
<feature type="chain" id="PRO_5008527744" evidence="1">
    <location>
        <begin position="36"/>
        <end position="668"/>
    </location>
</feature>
<proteinExistence type="predicted"/>
<gene>
    <name evidence="3" type="ORF">SGUI_0730</name>
</gene>
<dbReference type="STRING" id="1758689.SGUI_0730"/>
<dbReference type="Pfam" id="PF03713">
    <property type="entry name" value="DUF305"/>
    <property type="match status" value="1"/>
</dbReference>
<sequence>MKRHAVSTRRQVRGWLGALVALIMTVALLPGAVQADPDDIQISDNMRHVDNTPKRSPLTSTNSDIAFWGDYAFQGNYNGFTIWDISTPRNPQIVSQVLCPGGQGDISVTNDGSLLFFSVDYARTSDSCSSEATNSGDPDGWEGMRVFDISNLRNPDYVGAVATECGSHTHTYVPDPEGENAYLYVSSYGPNDAFPNCQPPHDSISIVEVPLDDPGSASVVAEPVLFPGGGAPGTSGCHDITVAPERELAAGACMGNGILMDISDPVDPQVIDRVRDRNFAFWHSATFNNHGTKVVFTDELGGGGAATCNEEVGPNRGANAIFDIAGAGSSRDLMFRSYYKIPRHQTDNENCVAHNGSLVPVTGGDVMVQAWYQGGVSVYDFTNSSEPEEIGYFDRGALSDEFLTLGGSWSAYYYNGYIYSSDIQQGLDVLRINGTQGDRRVTFDVLNAQTQYQYAEGRSRNGMPRMTAQGDTEAAPVIVPGSPGEKSRTLEAGQADRMMAQSDSMETAEANDADEMFMHMMAPHHHQAVLMSRMAPSRASDPQVKALADRILVEQGLEIDAMQGWQARNGLPVTNEKKAYREMLKDPEMVEMMGMATKQEMRALRNSDGADFDALFLDLMIPHHEGAIDMAVDVSVNGTDSFVRQFASDLMVTQEAQIYEMEQLRQAV</sequence>
<name>A0A1B1N9M5_9MICO</name>
<dbReference type="InterPro" id="IPR012347">
    <property type="entry name" value="Ferritin-like"/>
</dbReference>